<dbReference type="Proteomes" id="UP000680206">
    <property type="component" value="Unassembled WGS sequence"/>
</dbReference>
<gene>
    <name evidence="1" type="ORF">J4709_22945</name>
</gene>
<organism evidence="1 2">
    <name type="scientific">Actinomadura violacea</name>
    <dbReference type="NCBI Taxonomy" id="2819934"/>
    <lineage>
        <taxon>Bacteria</taxon>
        <taxon>Bacillati</taxon>
        <taxon>Actinomycetota</taxon>
        <taxon>Actinomycetes</taxon>
        <taxon>Streptosporangiales</taxon>
        <taxon>Thermomonosporaceae</taxon>
        <taxon>Actinomadura</taxon>
    </lineage>
</organism>
<evidence type="ECO:0000313" key="1">
    <source>
        <dbReference type="EMBL" id="MBO2460443.1"/>
    </source>
</evidence>
<dbReference type="EMBL" id="JAGEPF010000014">
    <property type="protein sequence ID" value="MBO2460443.1"/>
    <property type="molecule type" value="Genomic_DNA"/>
</dbReference>
<dbReference type="InterPro" id="IPR015797">
    <property type="entry name" value="NUDIX_hydrolase-like_dom_sf"/>
</dbReference>
<proteinExistence type="predicted"/>
<reference evidence="1 2" key="1">
    <citation type="submission" date="2021-03" db="EMBL/GenBank/DDBJ databases">
        <title>Actinomadura violae sp. nov., isolated from lichen in Thailand.</title>
        <authorList>
            <person name="Kanchanasin P."/>
            <person name="Saeng-In P."/>
            <person name="Phongsopitanun W."/>
            <person name="Yuki M."/>
            <person name="Kudo T."/>
            <person name="Ohkuma M."/>
            <person name="Tanasupawat S."/>
        </authorList>
    </citation>
    <scope>NUCLEOTIDE SEQUENCE [LARGE SCALE GENOMIC DNA]</scope>
    <source>
        <strain evidence="1 2">LCR2-06</strain>
    </source>
</reference>
<evidence type="ECO:0000313" key="2">
    <source>
        <dbReference type="Proteomes" id="UP000680206"/>
    </source>
</evidence>
<evidence type="ECO:0008006" key="3">
    <source>
        <dbReference type="Google" id="ProtNLM"/>
    </source>
</evidence>
<dbReference type="RefSeq" id="WP_208243837.1">
    <property type="nucleotide sequence ID" value="NZ_JAGEPF010000014.1"/>
</dbReference>
<accession>A0ABS3RVC1</accession>
<dbReference type="Gene3D" id="3.90.79.10">
    <property type="entry name" value="Nucleoside Triphosphate Pyrophosphohydrolase"/>
    <property type="match status" value="1"/>
</dbReference>
<sequence length="220" mass="24244">MEVWRTSSFQCWYAAQRAAGNVLLGARLVWASRLAEEQSAVFFWALHVRMYVAAEDRAKDNEIVISRPDVSVVALYRPGVSLDETAVVLVREFRSSASTPDGFVHELPGGSSPDQAVGAMHLQAVDEVAEEVGLRIDAARFRVHGSRQVAATVSAHRAHLFSAEISDGELTWLRKQGDRPRGAGRDSERTWVEVATYGEIRAARLVDWATLGMLAEVLGR</sequence>
<name>A0ABS3RVC1_9ACTN</name>
<dbReference type="SUPFAM" id="SSF55811">
    <property type="entry name" value="Nudix"/>
    <property type="match status" value="1"/>
</dbReference>
<keyword evidence="2" id="KW-1185">Reference proteome</keyword>
<comment type="caution">
    <text evidence="1">The sequence shown here is derived from an EMBL/GenBank/DDBJ whole genome shotgun (WGS) entry which is preliminary data.</text>
</comment>
<protein>
    <recommendedName>
        <fullName evidence="3">Nudix hydrolase domain-containing protein</fullName>
    </recommendedName>
</protein>